<evidence type="ECO:0000313" key="1">
    <source>
        <dbReference type="EMBL" id="MEC7054567.1"/>
    </source>
</evidence>
<dbReference type="InterPro" id="IPR011990">
    <property type="entry name" value="TPR-like_helical_dom_sf"/>
</dbReference>
<protein>
    <submittedName>
        <fullName evidence="1">Tetratricopeptide repeat protein</fullName>
    </submittedName>
</protein>
<dbReference type="EMBL" id="JAYXNZ010000002">
    <property type="protein sequence ID" value="MEC7054567.1"/>
    <property type="molecule type" value="Genomic_DNA"/>
</dbReference>
<sequence>MRFWKAADQEPAVPRQIVTVENGVGYGVIGADIHVFSSGVPVYLLENRKPPPVSDSTFLRELPSRMLNARFQVVGFTGRHEELNQLREWRDQESRLAVRWLHGPGGQGKTRLADQLAVECTALGWKVVTALHGPGSVWPSPRLQEDLRLTGASGVLLIVDYADQWPLSHLTWLFSNALLHHTIPTRVLLLARSADWTTIRATLANHQADTSTRQLGHLPEGPGGRLEMFIAARDAFAMRYGLQDVAHLSSPSPLERPEMGLTLTVHMAALVAVDALVGGHRTPRTPEGLTLYLLDREHLHWARLYGDGTHELDPGSRTYRSPPETMERAVFTAALTGAVPRSSAIEVLDKLHLAPGAECVATDHVSCYPPSAPCPLSDQVHPFALEPLYPDRLAEDFLALTLSGHDADYPAQSWAAPTIGKVLQRTADGLPRSWTPRAITFLAAAAATDRWPHVAVHLNRILLDDPALAVTAGSGALTALADIPEMDPQVLGAIQLCLPAGPYPELAPGRAAVIRRTTRHLLVGSSDPAEQASLHSELAVSLGEAGWNEEALAANQQALQLRRQLAQAQAIYRPDLSRSLSHHAVFLSKMGRLEDALAASEEAVEIQRLLAEADTAHLPGLALLLSNLSGEFERLGRLESALAAIEEAVEIRRRFTDTRDDRRSYAISLNNLSMILGKLGRIRQSLDRAMSAFLIRKELYEESPADSLSDLAASANNLGPSMFSLRWYDKAVFFGEAAVHFYRELVRANRDMYEPDLADALTNLGAFLEKVGRHDEAMAIAEESVNLYRSLARRNRSAHEAELASALSNLGLRLSARKRTDAALTATREAVQIHERLARADWDAFGDCYAMSLSNLGFQLVNSGDGQAALNVSQEAVLCYRRLAEANEAFAPDLGRSLLSYAWVRLTLRKEVTSGLSAAKESFTRYRSLAEDLPEAFEPYLPVTLTMVADLLFTLGREDEAATLRQFNDEGDIAAAAIALSV</sequence>
<dbReference type="Pfam" id="PF13374">
    <property type="entry name" value="TPR_10"/>
    <property type="match status" value="2"/>
</dbReference>
<dbReference type="SMART" id="SM00028">
    <property type="entry name" value="TPR"/>
    <property type="match status" value="6"/>
</dbReference>
<reference evidence="1 2" key="1">
    <citation type="submission" date="2024-01" db="EMBL/GenBank/DDBJ databases">
        <title>Genome analysis.</title>
        <authorList>
            <person name="Zhang K."/>
        </authorList>
    </citation>
    <scope>NUCLEOTIDE SEQUENCE [LARGE SCALE GENOMIC DNA]</scope>
    <source>
        <strain evidence="1 2">CGMCC 4.1753</strain>
    </source>
</reference>
<comment type="caution">
    <text evidence="1">The sequence shown here is derived from an EMBL/GenBank/DDBJ whole genome shotgun (WGS) entry which is preliminary data.</text>
</comment>
<dbReference type="RefSeq" id="WP_191847140.1">
    <property type="nucleotide sequence ID" value="NZ_BMUO01000005.1"/>
</dbReference>
<dbReference type="SUPFAM" id="SSF48452">
    <property type="entry name" value="TPR-like"/>
    <property type="match status" value="2"/>
</dbReference>
<keyword evidence="2" id="KW-1185">Reference proteome</keyword>
<dbReference type="Gene3D" id="1.25.40.10">
    <property type="entry name" value="Tetratricopeptide repeat domain"/>
    <property type="match status" value="3"/>
</dbReference>
<dbReference type="InterPro" id="IPR019734">
    <property type="entry name" value="TPR_rpt"/>
</dbReference>
<dbReference type="SUPFAM" id="SSF52540">
    <property type="entry name" value="P-loop containing nucleoside triphosphate hydrolases"/>
    <property type="match status" value="1"/>
</dbReference>
<dbReference type="InterPro" id="IPR027417">
    <property type="entry name" value="P-loop_NTPase"/>
</dbReference>
<name>A0ABU6LZ36_9ACTN</name>
<dbReference type="PANTHER" id="PTHR19959">
    <property type="entry name" value="KINESIN LIGHT CHAIN"/>
    <property type="match status" value="1"/>
</dbReference>
<organism evidence="1 2">
    <name type="scientific">Streptomyces violaceochromogenes</name>
    <dbReference type="NCBI Taxonomy" id="67377"/>
    <lineage>
        <taxon>Bacteria</taxon>
        <taxon>Bacillati</taxon>
        <taxon>Actinomycetota</taxon>
        <taxon>Actinomycetes</taxon>
        <taxon>Kitasatosporales</taxon>
        <taxon>Streptomycetaceae</taxon>
        <taxon>Streptomyces</taxon>
    </lineage>
</organism>
<dbReference type="Gene3D" id="3.40.50.300">
    <property type="entry name" value="P-loop containing nucleotide triphosphate hydrolases"/>
    <property type="match status" value="1"/>
</dbReference>
<proteinExistence type="predicted"/>
<evidence type="ECO:0000313" key="2">
    <source>
        <dbReference type="Proteomes" id="UP001353952"/>
    </source>
</evidence>
<dbReference type="Proteomes" id="UP001353952">
    <property type="component" value="Unassembled WGS sequence"/>
</dbReference>
<gene>
    <name evidence="1" type="ORF">RFN57_20080</name>
</gene>
<accession>A0ABU6LZ36</accession>
<dbReference type="PANTHER" id="PTHR19959:SF119">
    <property type="entry name" value="FUNGAL LIPASE-LIKE DOMAIN-CONTAINING PROTEIN"/>
    <property type="match status" value="1"/>
</dbReference>